<dbReference type="EMBL" id="JAGGMB010000023">
    <property type="protein sequence ID" value="MBP2079944.1"/>
    <property type="molecule type" value="Genomic_DNA"/>
</dbReference>
<evidence type="ECO:0000256" key="1">
    <source>
        <dbReference type="SAM" id="Phobius"/>
    </source>
</evidence>
<feature type="transmembrane region" description="Helical" evidence="1">
    <location>
        <begin position="29"/>
        <end position="45"/>
    </location>
</feature>
<feature type="transmembrane region" description="Helical" evidence="1">
    <location>
        <begin position="5"/>
        <end position="23"/>
    </location>
</feature>
<dbReference type="RefSeq" id="WP_187773631.1">
    <property type="nucleotide sequence ID" value="NZ_JAGGMB010000023.1"/>
</dbReference>
<organism evidence="2 3">
    <name type="scientific">Oceanobacillus polygoni</name>
    <dbReference type="NCBI Taxonomy" id="1235259"/>
    <lineage>
        <taxon>Bacteria</taxon>
        <taxon>Bacillati</taxon>
        <taxon>Bacillota</taxon>
        <taxon>Bacilli</taxon>
        <taxon>Bacillales</taxon>
        <taxon>Bacillaceae</taxon>
        <taxon>Oceanobacillus</taxon>
    </lineage>
</organism>
<comment type="caution">
    <text evidence="2">The sequence shown here is derived from an EMBL/GenBank/DDBJ whole genome shotgun (WGS) entry which is preliminary data.</text>
</comment>
<name>A0A9X1CDM7_9BACI</name>
<reference evidence="2" key="1">
    <citation type="submission" date="2021-03" db="EMBL/GenBank/DDBJ databases">
        <title>Genomic Encyclopedia of Type Strains, Phase IV (KMG-IV): sequencing the most valuable type-strain genomes for metagenomic binning, comparative biology and taxonomic classification.</title>
        <authorList>
            <person name="Goeker M."/>
        </authorList>
    </citation>
    <scope>NUCLEOTIDE SEQUENCE</scope>
    <source>
        <strain evidence="2">DSM 107338</strain>
    </source>
</reference>
<keyword evidence="1" id="KW-0472">Membrane</keyword>
<evidence type="ECO:0000313" key="2">
    <source>
        <dbReference type="EMBL" id="MBP2079944.1"/>
    </source>
</evidence>
<keyword evidence="1" id="KW-1133">Transmembrane helix</keyword>
<evidence type="ECO:0000313" key="3">
    <source>
        <dbReference type="Proteomes" id="UP001138793"/>
    </source>
</evidence>
<proteinExistence type="predicted"/>
<keyword evidence="1" id="KW-0812">Transmembrane</keyword>
<sequence length="52" mass="5738">MSESIVGAIFIICLVIGITVGYFIGYVEIGSSIGLGLGLISLLFWRKKNRYR</sequence>
<protein>
    <submittedName>
        <fullName evidence="2">Uncharacterized protein</fullName>
    </submittedName>
</protein>
<dbReference type="AlphaFoldDB" id="A0A9X1CDM7"/>
<dbReference type="Proteomes" id="UP001138793">
    <property type="component" value="Unassembled WGS sequence"/>
</dbReference>
<keyword evidence="3" id="KW-1185">Reference proteome</keyword>
<accession>A0A9X1CDM7</accession>
<gene>
    <name evidence="2" type="ORF">J2Z64_004251</name>
</gene>